<dbReference type="Proteomes" id="UP000632138">
    <property type="component" value="Unassembled WGS sequence"/>
</dbReference>
<dbReference type="PANTHER" id="PTHR24567">
    <property type="entry name" value="CRP FAMILY TRANSCRIPTIONAL REGULATORY PROTEIN"/>
    <property type="match status" value="1"/>
</dbReference>
<dbReference type="Gene3D" id="2.60.120.10">
    <property type="entry name" value="Jelly Rolls"/>
    <property type="match status" value="1"/>
</dbReference>
<organism evidence="6 7">
    <name type="scientific">Paractinoplanes ovalisporus</name>
    <dbReference type="NCBI Taxonomy" id="2810368"/>
    <lineage>
        <taxon>Bacteria</taxon>
        <taxon>Bacillati</taxon>
        <taxon>Actinomycetota</taxon>
        <taxon>Actinomycetes</taxon>
        <taxon>Micromonosporales</taxon>
        <taxon>Micromonosporaceae</taxon>
        <taxon>Paractinoplanes</taxon>
    </lineage>
</organism>
<proteinExistence type="predicted"/>
<evidence type="ECO:0000313" key="7">
    <source>
        <dbReference type="Proteomes" id="UP000632138"/>
    </source>
</evidence>
<dbReference type="SMART" id="SM00100">
    <property type="entry name" value="cNMP"/>
    <property type="match status" value="1"/>
</dbReference>
<dbReference type="Pfam" id="PF00027">
    <property type="entry name" value="cNMP_binding"/>
    <property type="match status" value="1"/>
</dbReference>
<dbReference type="CDD" id="cd00038">
    <property type="entry name" value="CAP_ED"/>
    <property type="match status" value="1"/>
</dbReference>
<dbReference type="PROSITE" id="PS50042">
    <property type="entry name" value="CNMP_BINDING_3"/>
    <property type="match status" value="1"/>
</dbReference>
<dbReference type="InterPro" id="IPR012318">
    <property type="entry name" value="HTH_CRP"/>
</dbReference>
<feature type="domain" description="HTH crp-type" evidence="5">
    <location>
        <begin position="150"/>
        <end position="223"/>
    </location>
</feature>
<dbReference type="InterPro" id="IPR050397">
    <property type="entry name" value="Env_Response_Regulators"/>
</dbReference>
<gene>
    <name evidence="6" type="ORF">JIG36_10810</name>
</gene>
<dbReference type="PANTHER" id="PTHR24567:SF74">
    <property type="entry name" value="HTH-TYPE TRANSCRIPTIONAL REGULATOR ARCR"/>
    <property type="match status" value="1"/>
</dbReference>
<evidence type="ECO:0000256" key="2">
    <source>
        <dbReference type="ARBA" id="ARBA00023125"/>
    </source>
</evidence>
<dbReference type="Pfam" id="PF13545">
    <property type="entry name" value="HTH_Crp_2"/>
    <property type="match status" value="1"/>
</dbReference>
<accession>A0ABS2A894</accession>
<evidence type="ECO:0000259" key="4">
    <source>
        <dbReference type="PROSITE" id="PS50042"/>
    </source>
</evidence>
<dbReference type="EMBL" id="JAENHP010000003">
    <property type="protein sequence ID" value="MBM2616045.1"/>
    <property type="molecule type" value="Genomic_DNA"/>
</dbReference>
<dbReference type="InterPro" id="IPR018490">
    <property type="entry name" value="cNMP-bd_dom_sf"/>
</dbReference>
<evidence type="ECO:0000256" key="3">
    <source>
        <dbReference type="ARBA" id="ARBA00023163"/>
    </source>
</evidence>
<dbReference type="RefSeq" id="WP_203375966.1">
    <property type="nucleotide sequence ID" value="NZ_JAENHP010000003.1"/>
</dbReference>
<protein>
    <submittedName>
        <fullName evidence="6">Crp/Fnr family transcriptional regulator</fullName>
    </submittedName>
</protein>
<keyword evidence="2" id="KW-0238">DNA-binding</keyword>
<dbReference type="InterPro" id="IPR014710">
    <property type="entry name" value="RmlC-like_jellyroll"/>
</dbReference>
<dbReference type="Gene3D" id="1.10.10.10">
    <property type="entry name" value="Winged helix-like DNA-binding domain superfamily/Winged helix DNA-binding domain"/>
    <property type="match status" value="1"/>
</dbReference>
<evidence type="ECO:0000259" key="5">
    <source>
        <dbReference type="PROSITE" id="PS51063"/>
    </source>
</evidence>
<dbReference type="SUPFAM" id="SSF46785">
    <property type="entry name" value="Winged helix' DNA-binding domain"/>
    <property type="match status" value="1"/>
</dbReference>
<comment type="caution">
    <text evidence="6">The sequence shown here is derived from an EMBL/GenBank/DDBJ whole genome shotgun (WGS) entry which is preliminary data.</text>
</comment>
<dbReference type="PROSITE" id="PS51063">
    <property type="entry name" value="HTH_CRP_2"/>
    <property type="match status" value="1"/>
</dbReference>
<feature type="domain" description="Cyclic nucleotide-binding" evidence="4">
    <location>
        <begin position="16"/>
        <end position="136"/>
    </location>
</feature>
<reference evidence="6 7" key="1">
    <citation type="submission" date="2021-01" db="EMBL/GenBank/DDBJ databases">
        <title>Actinoplanes sp. nov. LDG1-06 isolated from lichen.</title>
        <authorList>
            <person name="Saeng-In P."/>
            <person name="Phongsopitanun W."/>
            <person name="Kanchanasin P."/>
            <person name="Yuki M."/>
            <person name="Kudo T."/>
            <person name="Ohkuma M."/>
            <person name="Tanasupawat S."/>
        </authorList>
    </citation>
    <scope>NUCLEOTIDE SEQUENCE [LARGE SCALE GENOMIC DNA]</scope>
    <source>
        <strain evidence="6 7">LDG1-06</strain>
    </source>
</reference>
<dbReference type="InterPro" id="IPR000595">
    <property type="entry name" value="cNMP-bd_dom"/>
</dbReference>
<dbReference type="SMART" id="SM00419">
    <property type="entry name" value="HTH_CRP"/>
    <property type="match status" value="1"/>
</dbReference>
<sequence length="230" mass="25132">MSTETGPLIRSDPGEFAGLLSAGDRDDLLRLGRRRRWPAGATLFSEGDRSTTVVLVLSGRAKVFSLTEQGGEVLLAIRGPGALLGEMSALDGAPRSASVSALEPLDTYVVTVTSFLQFLNSHPDAAVRIVRMIVSRLRDADRKRVEFGTYDTLGRVALRLAELAERFGASQDDAVRITLPLTQDELAAWTGSSRESVTKALRVLRRQNIIETSRRSVTVIDLDRLRARAK</sequence>
<keyword evidence="3" id="KW-0804">Transcription</keyword>
<dbReference type="SUPFAM" id="SSF51206">
    <property type="entry name" value="cAMP-binding domain-like"/>
    <property type="match status" value="1"/>
</dbReference>
<dbReference type="InterPro" id="IPR036390">
    <property type="entry name" value="WH_DNA-bd_sf"/>
</dbReference>
<evidence type="ECO:0000313" key="6">
    <source>
        <dbReference type="EMBL" id="MBM2616045.1"/>
    </source>
</evidence>
<dbReference type="InterPro" id="IPR036388">
    <property type="entry name" value="WH-like_DNA-bd_sf"/>
</dbReference>
<keyword evidence="7" id="KW-1185">Reference proteome</keyword>
<keyword evidence="1" id="KW-0805">Transcription regulation</keyword>
<name>A0ABS2A894_9ACTN</name>
<evidence type="ECO:0000256" key="1">
    <source>
        <dbReference type="ARBA" id="ARBA00023015"/>
    </source>
</evidence>